<comment type="subcellular location">
    <subcellularLocation>
        <location evidence="1 10">Cell membrane</location>
        <topology evidence="1 10">Multi-pass membrane protein</topology>
    </subcellularLocation>
</comment>
<evidence type="ECO:0000256" key="7">
    <source>
        <dbReference type="ARBA" id="ARBA00023065"/>
    </source>
</evidence>
<feature type="transmembrane region" description="Helical" evidence="10">
    <location>
        <begin position="83"/>
        <end position="102"/>
    </location>
</feature>
<dbReference type="Pfam" id="PF00999">
    <property type="entry name" value="Na_H_Exchanger"/>
    <property type="match status" value="1"/>
</dbReference>
<evidence type="ECO:0000256" key="9">
    <source>
        <dbReference type="ARBA" id="ARBA00023201"/>
    </source>
</evidence>
<dbReference type="InterPro" id="IPR018422">
    <property type="entry name" value="Cation/H_exchanger_CPA1"/>
</dbReference>
<evidence type="ECO:0000256" key="3">
    <source>
        <dbReference type="ARBA" id="ARBA00022475"/>
    </source>
</evidence>
<feature type="transmembrane region" description="Helical" evidence="10">
    <location>
        <begin position="297"/>
        <end position="318"/>
    </location>
</feature>
<feature type="domain" description="Cation/H+ exchanger transmembrane" evidence="11">
    <location>
        <begin position="14"/>
        <end position="406"/>
    </location>
</feature>
<organism evidence="12 13">
    <name type="scientific">Baekduia soli</name>
    <dbReference type="NCBI Taxonomy" id="496014"/>
    <lineage>
        <taxon>Bacteria</taxon>
        <taxon>Bacillati</taxon>
        <taxon>Actinomycetota</taxon>
        <taxon>Thermoleophilia</taxon>
        <taxon>Solirubrobacterales</taxon>
        <taxon>Baekduiaceae</taxon>
        <taxon>Baekduia</taxon>
    </lineage>
</organism>
<evidence type="ECO:0000313" key="13">
    <source>
        <dbReference type="Proteomes" id="UP000321805"/>
    </source>
</evidence>
<keyword evidence="10" id="KW-0050">Antiport</keyword>
<evidence type="ECO:0000313" key="12">
    <source>
        <dbReference type="EMBL" id="QEC47005.1"/>
    </source>
</evidence>
<dbReference type="PANTHER" id="PTHR10110:SF86">
    <property type="entry name" value="SODIUM_HYDROGEN EXCHANGER 7"/>
    <property type="match status" value="1"/>
</dbReference>
<feature type="transmembrane region" description="Helical" evidence="10">
    <location>
        <begin position="6"/>
        <end position="21"/>
    </location>
</feature>
<keyword evidence="3 10" id="KW-1003">Cell membrane</keyword>
<keyword evidence="4 10" id="KW-0812">Transmembrane</keyword>
<feature type="transmembrane region" description="Helical" evidence="10">
    <location>
        <begin position="54"/>
        <end position="71"/>
    </location>
</feature>
<dbReference type="InterPro" id="IPR004705">
    <property type="entry name" value="Cation/H_exchanger_CPA1_bac"/>
</dbReference>
<dbReference type="AlphaFoldDB" id="A0A5B8U2C1"/>
<dbReference type="GO" id="GO:0098719">
    <property type="term" value="P:sodium ion import across plasma membrane"/>
    <property type="evidence" value="ECO:0007669"/>
    <property type="project" value="TreeGrafter"/>
</dbReference>
<reference evidence="12 13" key="1">
    <citation type="journal article" date="2018" name="J. Microbiol.">
        <title>Baekduia soli gen. nov., sp. nov., a novel bacterium isolated from the soil of Baekdu Mountain and proposal of a novel family name, Baekduiaceae fam. nov.</title>
        <authorList>
            <person name="An D.S."/>
            <person name="Siddiqi M.Z."/>
            <person name="Kim K.H."/>
            <person name="Yu H.S."/>
            <person name="Im W.T."/>
        </authorList>
    </citation>
    <scope>NUCLEOTIDE SEQUENCE [LARGE SCALE GENOMIC DNA]</scope>
    <source>
        <strain evidence="12 13">BR7-21</strain>
    </source>
</reference>
<evidence type="ECO:0000256" key="8">
    <source>
        <dbReference type="ARBA" id="ARBA00023136"/>
    </source>
</evidence>
<protein>
    <submittedName>
        <fullName evidence="12">Na+/H+ antiporter</fullName>
    </submittedName>
</protein>
<proteinExistence type="inferred from homology"/>
<evidence type="ECO:0000256" key="5">
    <source>
        <dbReference type="ARBA" id="ARBA00022989"/>
    </source>
</evidence>
<dbReference type="Proteomes" id="UP000321805">
    <property type="component" value="Chromosome"/>
</dbReference>
<dbReference type="RefSeq" id="WP_146916885.1">
    <property type="nucleotide sequence ID" value="NZ_CP042430.1"/>
</dbReference>
<dbReference type="GO" id="GO:0005886">
    <property type="term" value="C:plasma membrane"/>
    <property type="evidence" value="ECO:0007669"/>
    <property type="project" value="UniProtKB-SubCell"/>
</dbReference>
<dbReference type="Gene3D" id="6.10.140.1330">
    <property type="match status" value="1"/>
</dbReference>
<keyword evidence="6 10" id="KW-0915">Sodium</keyword>
<evidence type="ECO:0000256" key="6">
    <source>
        <dbReference type="ARBA" id="ARBA00023053"/>
    </source>
</evidence>
<keyword evidence="5 10" id="KW-1133">Transmembrane helix</keyword>
<keyword evidence="9 10" id="KW-0739">Sodium transport</keyword>
<dbReference type="PANTHER" id="PTHR10110">
    <property type="entry name" value="SODIUM/HYDROGEN EXCHANGER"/>
    <property type="match status" value="1"/>
</dbReference>
<keyword evidence="7 10" id="KW-0406">Ion transport</keyword>
<dbReference type="NCBIfam" id="TIGR00831">
    <property type="entry name" value="a_cpa1"/>
    <property type="match status" value="1"/>
</dbReference>
<dbReference type="GO" id="GO:0015385">
    <property type="term" value="F:sodium:proton antiporter activity"/>
    <property type="evidence" value="ECO:0007669"/>
    <property type="project" value="InterPro"/>
</dbReference>
<keyword evidence="8 10" id="KW-0472">Membrane</keyword>
<dbReference type="GO" id="GO:0015386">
    <property type="term" value="F:potassium:proton antiporter activity"/>
    <property type="evidence" value="ECO:0007669"/>
    <property type="project" value="TreeGrafter"/>
</dbReference>
<sequence>MTSAEILVGLLGAVTVLAGLARRLGLPAPIVLVVCGVAVGLIPGLPSAALDPDLIFFIFLPPLVYGAGFNSSPRDLRQQARRIGVLAIGLVAATTVVVALTLKLVVPGFGWPEGLVLGAILAPTDPVAAVAVLQRLRVAPTLSAIIEGESLVNDGLGLVLYRLAVAATVGGTFSLVDGAVTLVSTGVGGVAIGLAVGWAISHVRRRIDDPVVEITLSLFTPYAAYIAAEALGVSGILAAVSVGLYLGSRGEGLFSATARIEAQGFWKALTFMLESTLFLLMGLQFRRVAGAIENLDPGRVALTVGVTMAAVVVLRVAWMFTVGPLLRRLIPGEPREEPPELGAGARLVAGWAGMRGAVSLAAALAIPATIDGGAHFPQRNLIIFVVFCVIVLGLLLQGLTLPLLVRATGLGRDAADDAGDEARARAAAAEAALARLDELDGDGGGRAGDHLRELYEARLGHASAPGDETGDAEREHVETFQRLREELLRSERGALHDLHARGEISEEALRTVERDLDLQEARLE</sequence>
<name>A0A5B8U2C1_9ACTN</name>
<accession>A0A5B8U2C1</accession>
<feature type="transmembrane region" description="Helical" evidence="10">
    <location>
        <begin position="222"/>
        <end position="245"/>
    </location>
</feature>
<gene>
    <name evidence="12" type="ORF">FSW04_04980</name>
</gene>
<dbReference type="KEGG" id="bsol:FSW04_04980"/>
<dbReference type="OrthoDB" id="57886at2"/>
<evidence type="ECO:0000256" key="4">
    <source>
        <dbReference type="ARBA" id="ARBA00022692"/>
    </source>
</evidence>
<evidence type="ECO:0000259" key="11">
    <source>
        <dbReference type="Pfam" id="PF00999"/>
    </source>
</evidence>
<comment type="function">
    <text evidence="10">Na(+)/H(+) antiporter that extrudes sodium in exchange for external protons.</text>
</comment>
<dbReference type="GO" id="GO:0051453">
    <property type="term" value="P:regulation of intracellular pH"/>
    <property type="evidence" value="ECO:0007669"/>
    <property type="project" value="TreeGrafter"/>
</dbReference>
<comment type="caution">
    <text evidence="10">Lacks conserved residue(s) required for the propagation of feature annotation.</text>
</comment>
<feature type="transmembrane region" description="Helical" evidence="10">
    <location>
        <begin position="182"/>
        <end position="201"/>
    </location>
</feature>
<feature type="transmembrane region" description="Helical" evidence="10">
    <location>
        <begin position="265"/>
        <end position="285"/>
    </location>
</feature>
<feature type="transmembrane region" description="Helical" evidence="10">
    <location>
        <begin position="348"/>
        <end position="369"/>
    </location>
</feature>
<evidence type="ECO:0000256" key="10">
    <source>
        <dbReference type="RuleBase" id="RU366002"/>
    </source>
</evidence>
<feature type="transmembrane region" description="Helical" evidence="10">
    <location>
        <begin position="28"/>
        <end position="48"/>
    </location>
</feature>
<keyword evidence="2 10" id="KW-0813">Transport</keyword>
<dbReference type="InterPro" id="IPR006153">
    <property type="entry name" value="Cation/H_exchanger_TM"/>
</dbReference>
<comment type="similarity">
    <text evidence="10">Belongs to the monovalent cation:proton antiporter 1 (CPA1) transporter (TC 2.A.36) family.</text>
</comment>
<dbReference type="EMBL" id="CP042430">
    <property type="protein sequence ID" value="QEC47005.1"/>
    <property type="molecule type" value="Genomic_DNA"/>
</dbReference>
<evidence type="ECO:0000256" key="2">
    <source>
        <dbReference type="ARBA" id="ARBA00022448"/>
    </source>
</evidence>
<feature type="transmembrane region" description="Helical" evidence="10">
    <location>
        <begin position="381"/>
        <end position="405"/>
    </location>
</feature>
<evidence type="ECO:0000256" key="1">
    <source>
        <dbReference type="ARBA" id="ARBA00004651"/>
    </source>
</evidence>
<keyword evidence="13" id="KW-1185">Reference proteome</keyword>